<accession>A0ACC1XY35</accession>
<dbReference type="Proteomes" id="UP001164539">
    <property type="component" value="Chromosome 6"/>
</dbReference>
<name>A0ACC1XY35_MELAZ</name>
<proteinExistence type="predicted"/>
<evidence type="ECO:0000313" key="2">
    <source>
        <dbReference type="Proteomes" id="UP001164539"/>
    </source>
</evidence>
<sequence length="443" mass="50002">MAVAPNERESSSDSPSKVKRARPPIKKEYMLDSKKVICSGPGNSKSEKRKRATYDNLYDNEETKSAVMMQAKHVQANLAPKLPSFIKYMLPSHVSGGFWLGLPKKFCTDHLPKKDTIIALEDENGHEYETKYLAEKIGLSGGWRGFSMAHKLVEGDVLVFHLIRPFKFKVYISRIRGSDEVDGALGLLQLDVCHRQMDSEKHSSICKEEKDKYWEPLAQDIPQVTLDRDNHMICSNILQPASDQSEDESKDPGSEILDGIRFCECFVEFKAVKSINDFSIVLNGLAIDSALSQHLRTKYYELCCSQNSFLHDSLLDGLNCRLVAGMISETINIADAIRASKLTTPLDNFAIWDKTLKAFKLMGMNVGFLQARLDQLMNLASKSRRCEEARLERTNAEEEKRVLELKLSEVSGRINKLDSEIEALEVNSDGLDVMFQELAKAPW</sequence>
<gene>
    <name evidence="1" type="ORF">OWV82_011366</name>
</gene>
<dbReference type="EMBL" id="CM051399">
    <property type="protein sequence ID" value="KAJ4716334.1"/>
    <property type="molecule type" value="Genomic_DNA"/>
</dbReference>
<keyword evidence="2" id="KW-1185">Reference proteome</keyword>
<evidence type="ECO:0000313" key="1">
    <source>
        <dbReference type="EMBL" id="KAJ4716334.1"/>
    </source>
</evidence>
<organism evidence="1 2">
    <name type="scientific">Melia azedarach</name>
    <name type="common">Chinaberry tree</name>
    <dbReference type="NCBI Taxonomy" id="155640"/>
    <lineage>
        <taxon>Eukaryota</taxon>
        <taxon>Viridiplantae</taxon>
        <taxon>Streptophyta</taxon>
        <taxon>Embryophyta</taxon>
        <taxon>Tracheophyta</taxon>
        <taxon>Spermatophyta</taxon>
        <taxon>Magnoliopsida</taxon>
        <taxon>eudicotyledons</taxon>
        <taxon>Gunneridae</taxon>
        <taxon>Pentapetalae</taxon>
        <taxon>rosids</taxon>
        <taxon>malvids</taxon>
        <taxon>Sapindales</taxon>
        <taxon>Meliaceae</taxon>
        <taxon>Melia</taxon>
    </lineage>
</organism>
<comment type="caution">
    <text evidence="1">The sequence shown here is derived from an EMBL/GenBank/DDBJ whole genome shotgun (WGS) entry which is preliminary data.</text>
</comment>
<protein>
    <submittedName>
        <fullName evidence="1">B3 domain-containing protein</fullName>
    </submittedName>
</protein>
<reference evidence="1 2" key="1">
    <citation type="journal article" date="2023" name="Science">
        <title>Complex scaffold remodeling in plant triterpene biosynthesis.</title>
        <authorList>
            <person name="De La Pena R."/>
            <person name="Hodgson H."/>
            <person name="Liu J.C."/>
            <person name="Stephenson M.J."/>
            <person name="Martin A.C."/>
            <person name="Owen C."/>
            <person name="Harkess A."/>
            <person name="Leebens-Mack J."/>
            <person name="Jimenez L.E."/>
            <person name="Osbourn A."/>
            <person name="Sattely E.S."/>
        </authorList>
    </citation>
    <scope>NUCLEOTIDE SEQUENCE [LARGE SCALE GENOMIC DNA]</scope>
    <source>
        <strain evidence="2">cv. JPN11</strain>
        <tissue evidence="1">Leaf</tissue>
    </source>
</reference>